<reference evidence="1 2" key="1">
    <citation type="journal article" date="2019" name="Nat. Ecol. Evol.">
        <title>Megaphylogeny resolves global patterns of mushroom evolution.</title>
        <authorList>
            <person name="Varga T."/>
            <person name="Krizsan K."/>
            <person name="Foldi C."/>
            <person name="Dima B."/>
            <person name="Sanchez-Garcia M."/>
            <person name="Sanchez-Ramirez S."/>
            <person name="Szollosi G.J."/>
            <person name="Szarkandi J.G."/>
            <person name="Papp V."/>
            <person name="Albert L."/>
            <person name="Andreopoulos W."/>
            <person name="Angelini C."/>
            <person name="Antonin V."/>
            <person name="Barry K.W."/>
            <person name="Bougher N.L."/>
            <person name="Buchanan P."/>
            <person name="Buyck B."/>
            <person name="Bense V."/>
            <person name="Catcheside P."/>
            <person name="Chovatia M."/>
            <person name="Cooper J."/>
            <person name="Damon W."/>
            <person name="Desjardin D."/>
            <person name="Finy P."/>
            <person name="Geml J."/>
            <person name="Haridas S."/>
            <person name="Hughes K."/>
            <person name="Justo A."/>
            <person name="Karasinski D."/>
            <person name="Kautmanova I."/>
            <person name="Kiss B."/>
            <person name="Kocsube S."/>
            <person name="Kotiranta H."/>
            <person name="LaButti K.M."/>
            <person name="Lechner B.E."/>
            <person name="Liimatainen K."/>
            <person name="Lipzen A."/>
            <person name="Lukacs Z."/>
            <person name="Mihaltcheva S."/>
            <person name="Morgado L.N."/>
            <person name="Niskanen T."/>
            <person name="Noordeloos M.E."/>
            <person name="Ohm R.A."/>
            <person name="Ortiz-Santana B."/>
            <person name="Ovrebo C."/>
            <person name="Racz N."/>
            <person name="Riley R."/>
            <person name="Savchenko A."/>
            <person name="Shiryaev A."/>
            <person name="Soop K."/>
            <person name="Spirin V."/>
            <person name="Szebenyi C."/>
            <person name="Tomsovsky M."/>
            <person name="Tulloss R.E."/>
            <person name="Uehling J."/>
            <person name="Grigoriev I.V."/>
            <person name="Vagvolgyi C."/>
            <person name="Papp T."/>
            <person name="Martin F.M."/>
            <person name="Miettinen O."/>
            <person name="Hibbett D.S."/>
            <person name="Nagy L.G."/>
        </authorList>
    </citation>
    <scope>NUCLEOTIDE SEQUENCE [LARGE SCALE GENOMIC DNA]</scope>
    <source>
        <strain evidence="1 2">FP101781</strain>
    </source>
</reference>
<proteinExistence type="predicted"/>
<sequence>MALTTDVTPRIHLTPIQVLQDEGRMKRLGASLCRGIFSYADADAAEKIVAECLKICGGSEETLAALLQSKIVFGSTPFRWVIANRPAHEPTNPKLKADPNLNLELEEDRDTVPPLFLRLLMVCDQAQKALEKEAQEEIMEILGLYYHSDVYAAVKHRLTLVPTHHLDNPETFFQGRGDGIVAAAEQSRDLQSSTKINFRIPKFFDRLLVDKQVWFEFLALGRNTVRFMATAKTPTSGNRLSLHFAIRINWRTGYLDRWIVCNVRLTLKNSFSVPDSSGRFSEEMGLCVDPGTVETEYELIKDETIEGLQWYANPKSGPCRTLSGTITLSTQNF</sequence>
<protein>
    <submittedName>
        <fullName evidence="1">Uncharacterized protein</fullName>
    </submittedName>
</protein>
<accession>A0A4Y7T3K1</accession>
<dbReference type="AlphaFoldDB" id="A0A4Y7T3K1"/>
<dbReference type="Proteomes" id="UP000298030">
    <property type="component" value="Unassembled WGS sequence"/>
</dbReference>
<dbReference type="OrthoDB" id="2889147at2759"/>
<evidence type="ECO:0000313" key="1">
    <source>
        <dbReference type="EMBL" id="TEB28508.1"/>
    </source>
</evidence>
<name>A0A4Y7T3K1_COPMI</name>
<dbReference type="EMBL" id="QPFP01000032">
    <property type="protein sequence ID" value="TEB28508.1"/>
    <property type="molecule type" value="Genomic_DNA"/>
</dbReference>
<evidence type="ECO:0000313" key="2">
    <source>
        <dbReference type="Proteomes" id="UP000298030"/>
    </source>
</evidence>
<gene>
    <name evidence="1" type="ORF">FA13DRAFT_1735649</name>
</gene>
<organism evidence="1 2">
    <name type="scientific">Coprinellus micaceus</name>
    <name type="common">Glistening ink-cap mushroom</name>
    <name type="synonym">Coprinus micaceus</name>
    <dbReference type="NCBI Taxonomy" id="71717"/>
    <lineage>
        <taxon>Eukaryota</taxon>
        <taxon>Fungi</taxon>
        <taxon>Dikarya</taxon>
        <taxon>Basidiomycota</taxon>
        <taxon>Agaricomycotina</taxon>
        <taxon>Agaricomycetes</taxon>
        <taxon>Agaricomycetidae</taxon>
        <taxon>Agaricales</taxon>
        <taxon>Agaricineae</taxon>
        <taxon>Psathyrellaceae</taxon>
        <taxon>Coprinellus</taxon>
    </lineage>
</organism>
<comment type="caution">
    <text evidence="1">The sequence shown here is derived from an EMBL/GenBank/DDBJ whole genome shotgun (WGS) entry which is preliminary data.</text>
</comment>
<keyword evidence="2" id="KW-1185">Reference proteome</keyword>